<evidence type="ECO:0000259" key="5">
    <source>
        <dbReference type="SMART" id="SM00862"/>
    </source>
</evidence>
<dbReference type="GO" id="GO:0000160">
    <property type="term" value="P:phosphorelay signal transduction system"/>
    <property type="evidence" value="ECO:0007669"/>
    <property type="project" value="InterPro"/>
</dbReference>
<evidence type="ECO:0000256" key="3">
    <source>
        <dbReference type="ARBA" id="ARBA00023163"/>
    </source>
</evidence>
<dbReference type="InterPro" id="IPR003018">
    <property type="entry name" value="GAF"/>
</dbReference>
<dbReference type="InterPro" id="IPR001867">
    <property type="entry name" value="OmpR/PhoB-type_DNA-bd"/>
</dbReference>
<reference evidence="7" key="1">
    <citation type="submission" date="2016-07" db="EMBL/GenBank/DDBJ databases">
        <title>Sequence Frankia sp. strain CcI1.17.</title>
        <authorList>
            <person name="Ghodhbane-Gtari F."/>
            <person name="Swanson E."/>
            <person name="Gueddou A."/>
            <person name="Morris K."/>
            <person name="Hezbri K."/>
            <person name="Ktari A."/>
            <person name="Nouioui I."/>
            <person name="Abebe-Akele F."/>
            <person name="Simpson S."/>
            <person name="Thomas K."/>
            <person name="Gtari M."/>
            <person name="Tisa L.S."/>
            <person name="Hurst S."/>
        </authorList>
    </citation>
    <scope>NUCLEOTIDE SEQUENCE [LARGE SCALE GENOMIC DNA]</scope>
    <source>
        <strain evidence="7">Cc1.17</strain>
    </source>
</reference>
<dbReference type="SUPFAM" id="SSF46894">
    <property type="entry name" value="C-terminal effector domain of the bipartite response regulators"/>
    <property type="match status" value="1"/>
</dbReference>
<feature type="region of interest" description="Disordered" evidence="4">
    <location>
        <begin position="1"/>
        <end position="39"/>
    </location>
</feature>
<dbReference type="AlphaFoldDB" id="A0A1S1QGH6"/>
<keyword evidence="7" id="KW-1185">Reference proteome</keyword>
<comment type="caution">
    <text evidence="6">The sequence shown here is derived from an EMBL/GenBank/DDBJ whole genome shotgun (WGS) entry which is preliminary data.</text>
</comment>
<dbReference type="RefSeq" id="WP_071087837.1">
    <property type="nucleotide sequence ID" value="NZ_MBLM01000138.1"/>
</dbReference>
<evidence type="ECO:0000256" key="2">
    <source>
        <dbReference type="ARBA" id="ARBA00023125"/>
    </source>
</evidence>
<keyword evidence="2" id="KW-0238">DNA-binding</keyword>
<dbReference type="GO" id="GO:0003677">
    <property type="term" value="F:DNA binding"/>
    <property type="evidence" value="ECO:0007669"/>
    <property type="project" value="UniProtKB-KW"/>
</dbReference>
<sequence length="520" mass="56505">MKSRSTDVPAATTTKNSRAAKSATVTRADGTPPDGDPRTHAVALRRLHEAVLGDAKLLTAPRSVISESWRRSLAARVNPDSYHPIIVYRSDEIADVRSAHPLHAVLPLLRDLLVSIADASRHVMIVTDAKGTILWREGALDLCRRADPVGLCEGARWAEDTIGTNAMGTALAINAPVQIYSAEHLVRAYHSWTCAAAPIHDPDTGRVLGTIDVSGLLDELHPACISLVNAAAKLAESHLWHQMEQRDERIRARNLAHLAGLHGEPGALVTLSQRVIAAEPHDGWPRRIPVEPGVDRVLLDDGREARVEPLPDGYLLRLTHPARTAPRRPTLSLSFLNERPAAVLDGREVPLTLRRAELLALLALHPGGLTGEQLATMLYGDQGNPTTVRASIHRLRAMLGESIMSTQPYRLRAEVEADFLTMRAALDAGDVRAAVAACHAPLLPHSDAPAIRAERDQMVAALRSAVLGHHDVDALWTFARSEPGSGDIEVFERLTRTLPAHDPRHGLAAARLAWLFADED</sequence>
<proteinExistence type="predicted"/>
<dbReference type="EMBL" id="MBLM01000138">
    <property type="protein sequence ID" value="OHV32551.1"/>
    <property type="molecule type" value="Genomic_DNA"/>
</dbReference>
<name>A0A1S1QGH6_9ACTN</name>
<dbReference type="OrthoDB" id="3928741at2"/>
<dbReference type="SMART" id="SM00862">
    <property type="entry name" value="Trans_reg_C"/>
    <property type="match status" value="1"/>
</dbReference>
<evidence type="ECO:0000256" key="4">
    <source>
        <dbReference type="SAM" id="MobiDB-lite"/>
    </source>
</evidence>
<keyword evidence="1" id="KW-0805">Transcription regulation</keyword>
<keyword evidence="3" id="KW-0804">Transcription</keyword>
<dbReference type="InterPro" id="IPR016032">
    <property type="entry name" value="Sig_transdc_resp-reg_C-effctor"/>
</dbReference>
<feature type="domain" description="OmpR/PhoB-type" evidence="5">
    <location>
        <begin position="346"/>
        <end position="411"/>
    </location>
</feature>
<dbReference type="GO" id="GO:0006355">
    <property type="term" value="P:regulation of DNA-templated transcription"/>
    <property type="evidence" value="ECO:0007669"/>
    <property type="project" value="InterPro"/>
</dbReference>
<accession>A0A1S1QGH6</accession>
<protein>
    <submittedName>
        <fullName evidence="6">Transcriptional regulator</fullName>
    </submittedName>
</protein>
<feature type="compositionally biased region" description="Polar residues" evidence="4">
    <location>
        <begin position="11"/>
        <end position="25"/>
    </location>
</feature>
<evidence type="ECO:0000313" key="6">
    <source>
        <dbReference type="EMBL" id="OHV32551.1"/>
    </source>
</evidence>
<dbReference type="InterPro" id="IPR036388">
    <property type="entry name" value="WH-like_DNA-bd_sf"/>
</dbReference>
<dbReference type="Proteomes" id="UP000179627">
    <property type="component" value="Unassembled WGS sequence"/>
</dbReference>
<evidence type="ECO:0000256" key="1">
    <source>
        <dbReference type="ARBA" id="ARBA00023015"/>
    </source>
</evidence>
<organism evidence="6 7">
    <name type="scientific">Parafrankia colletiae</name>
    <dbReference type="NCBI Taxonomy" id="573497"/>
    <lineage>
        <taxon>Bacteria</taxon>
        <taxon>Bacillati</taxon>
        <taxon>Actinomycetota</taxon>
        <taxon>Actinomycetes</taxon>
        <taxon>Frankiales</taxon>
        <taxon>Frankiaceae</taxon>
        <taxon>Parafrankia</taxon>
    </lineage>
</organism>
<dbReference type="Gene3D" id="3.30.450.40">
    <property type="match status" value="1"/>
</dbReference>
<dbReference type="InterPro" id="IPR029016">
    <property type="entry name" value="GAF-like_dom_sf"/>
</dbReference>
<evidence type="ECO:0000313" key="7">
    <source>
        <dbReference type="Proteomes" id="UP000179627"/>
    </source>
</evidence>
<dbReference type="Gene3D" id="1.10.10.10">
    <property type="entry name" value="Winged helix-like DNA-binding domain superfamily/Winged helix DNA-binding domain"/>
    <property type="match status" value="1"/>
</dbReference>
<dbReference type="Pfam" id="PF01590">
    <property type="entry name" value="GAF"/>
    <property type="match status" value="1"/>
</dbReference>
<gene>
    <name evidence="6" type="ORF">CC117_24945</name>
</gene>